<keyword evidence="3" id="KW-1003">Cell membrane</keyword>
<dbReference type="Proteomes" id="UP001596002">
    <property type="component" value="Unassembled WGS sequence"/>
</dbReference>
<evidence type="ECO:0000256" key="6">
    <source>
        <dbReference type="ARBA" id="ARBA00023136"/>
    </source>
</evidence>
<feature type="transmembrane region" description="Helical" evidence="7">
    <location>
        <begin position="399"/>
        <end position="417"/>
    </location>
</feature>
<dbReference type="NCBIfam" id="TIGR00711">
    <property type="entry name" value="efflux_EmrB"/>
    <property type="match status" value="1"/>
</dbReference>
<keyword evidence="6 7" id="KW-0472">Membrane</keyword>
<feature type="transmembrane region" description="Helical" evidence="7">
    <location>
        <begin position="490"/>
        <end position="513"/>
    </location>
</feature>
<comment type="subcellular location">
    <subcellularLocation>
        <location evidence="1">Cell membrane</location>
        <topology evidence="1">Multi-pass membrane protein</topology>
    </subcellularLocation>
</comment>
<evidence type="ECO:0000256" key="4">
    <source>
        <dbReference type="ARBA" id="ARBA00022692"/>
    </source>
</evidence>
<dbReference type="Gene3D" id="1.20.1720.10">
    <property type="entry name" value="Multidrug resistance protein D"/>
    <property type="match status" value="1"/>
</dbReference>
<feature type="transmembrane region" description="Helical" evidence="7">
    <location>
        <begin position="163"/>
        <end position="185"/>
    </location>
</feature>
<dbReference type="EMBL" id="JBHSHC010000014">
    <property type="protein sequence ID" value="MFC4766163.1"/>
    <property type="molecule type" value="Genomic_DNA"/>
</dbReference>
<dbReference type="PANTHER" id="PTHR23501:SF197">
    <property type="entry name" value="COMD"/>
    <property type="match status" value="1"/>
</dbReference>
<dbReference type="CDD" id="cd17502">
    <property type="entry name" value="MFS_Azr1_MDR_like"/>
    <property type="match status" value="1"/>
</dbReference>
<reference evidence="10" key="1">
    <citation type="journal article" date="2019" name="Int. J. Syst. Evol. Microbiol.">
        <title>The Global Catalogue of Microorganisms (GCM) 10K type strain sequencing project: providing services to taxonomists for standard genome sequencing and annotation.</title>
        <authorList>
            <consortium name="The Broad Institute Genomics Platform"/>
            <consortium name="The Broad Institute Genome Sequencing Center for Infectious Disease"/>
            <person name="Wu L."/>
            <person name="Ma J."/>
        </authorList>
    </citation>
    <scope>NUCLEOTIDE SEQUENCE [LARGE SCALE GENOMIC DNA]</scope>
    <source>
        <strain evidence="10">WYCCWR 12678</strain>
    </source>
</reference>
<dbReference type="PROSITE" id="PS00216">
    <property type="entry name" value="SUGAR_TRANSPORT_1"/>
    <property type="match status" value="1"/>
</dbReference>
<evidence type="ECO:0000256" key="2">
    <source>
        <dbReference type="ARBA" id="ARBA00022448"/>
    </source>
</evidence>
<evidence type="ECO:0000259" key="8">
    <source>
        <dbReference type="PROSITE" id="PS50850"/>
    </source>
</evidence>
<accession>A0ABV9PWZ2</accession>
<feature type="transmembrane region" description="Helical" evidence="7">
    <location>
        <begin position="331"/>
        <end position="351"/>
    </location>
</feature>
<dbReference type="SUPFAM" id="SSF103473">
    <property type="entry name" value="MFS general substrate transporter"/>
    <property type="match status" value="1"/>
</dbReference>
<dbReference type="InterPro" id="IPR036259">
    <property type="entry name" value="MFS_trans_sf"/>
</dbReference>
<evidence type="ECO:0000256" key="3">
    <source>
        <dbReference type="ARBA" id="ARBA00022475"/>
    </source>
</evidence>
<dbReference type="InterPro" id="IPR011701">
    <property type="entry name" value="MFS"/>
</dbReference>
<keyword evidence="5 7" id="KW-1133">Transmembrane helix</keyword>
<dbReference type="PRINTS" id="PR01036">
    <property type="entry name" value="TCRTETB"/>
</dbReference>
<feature type="transmembrane region" description="Helical" evidence="7">
    <location>
        <begin position="102"/>
        <end position="123"/>
    </location>
</feature>
<dbReference type="Gene3D" id="1.20.1250.20">
    <property type="entry name" value="MFS general substrate transporter like domains"/>
    <property type="match status" value="1"/>
</dbReference>
<feature type="transmembrane region" description="Helical" evidence="7">
    <location>
        <begin position="46"/>
        <end position="65"/>
    </location>
</feature>
<comment type="caution">
    <text evidence="9">The sequence shown here is derived from an EMBL/GenBank/DDBJ whole genome shotgun (WGS) entry which is preliminary data.</text>
</comment>
<feature type="transmembrane region" description="Helical" evidence="7">
    <location>
        <begin position="77"/>
        <end position="96"/>
    </location>
</feature>
<gene>
    <name evidence="9" type="ORF">ACFO8Q_01955</name>
</gene>
<dbReference type="InterPro" id="IPR020846">
    <property type="entry name" value="MFS_dom"/>
</dbReference>
<feature type="transmembrane region" description="Helical" evidence="7">
    <location>
        <begin position="12"/>
        <end position="34"/>
    </location>
</feature>
<feature type="transmembrane region" description="Helical" evidence="7">
    <location>
        <begin position="135"/>
        <end position="157"/>
    </location>
</feature>
<feature type="transmembrane region" description="Helical" evidence="7">
    <location>
        <begin position="267"/>
        <end position="288"/>
    </location>
</feature>
<dbReference type="PANTHER" id="PTHR23501">
    <property type="entry name" value="MAJOR FACILITATOR SUPERFAMILY"/>
    <property type="match status" value="1"/>
</dbReference>
<name>A0ABV9PWZ2_9BACL</name>
<feature type="transmembrane region" description="Helical" evidence="7">
    <location>
        <begin position="300"/>
        <end position="319"/>
    </location>
</feature>
<sequence>MEHLDQKRKITIMISIMAAMLFAALNQTIVGTALPRIIAELGGIEYFSWVFTIYMLASSVTAILVGKLSDIYGRKPFILIGIGMFIIGSFLAGLAGSIVELIIYRGIQGFGGGMILSTAFTAVGDLFSPRERGRWQGLMSSVFGLASVFGPTLGGYIVDHTDWHWVFWIFLPVGFVAFALIWWLFPSAERKEGETVDYFGSVFLTLTMVPMLLAFSWAGTKYEWGSTEILGLFGASLAALAIFIMIERRVTSPVLPLLLFQNRIFTISNLVGFTMGAGMFGAVMYMPFFVQGVIGTSATASGFVMMPMTLSMVVASSLSGQLTTKTGKYKLLALAGVLVMAAGMFSMSFMTTGTTNTIAVINMIIVGLGLGIAFPIFTLTVQNAVDQNLLGVATASAQLFRQLGGTIGVAVMGTIMSHRITEKMGQLAAESGMGAVVQRDPQLSQKLSVLQNPQILMDPAKLARIEASLPPELKELFGKLILLLREALSYSLSGVFLAGALTVFFAFLLTFFLKEIPLRTSNRFKPEAEEKSGKTFAIREQADNS</sequence>
<dbReference type="PROSITE" id="PS50850">
    <property type="entry name" value="MFS"/>
    <property type="match status" value="1"/>
</dbReference>
<protein>
    <submittedName>
        <fullName evidence="9">MDR family MFS transporter</fullName>
    </submittedName>
</protein>
<feature type="transmembrane region" description="Helical" evidence="7">
    <location>
        <begin position="357"/>
        <end position="379"/>
    </location>
</feature>
<feature type="domain" description="Major facilitator superfamily (MFS) profile" evidence="8">
    <location>
        <begin position="12"/>
        <end position="518"/>
    </location>
</feature>
<proteinExistence type="predicted"/>
<organism evidence="9 10">
    <name type="scientific">Effusibacillus consociatus</name>
    <dbReference type="NCBI Taxonomy" id="1117041"/>
    <lineage>
        <taxon>Bacteria</taxon>
        <taxon>Bacillati</taxon>
        <taxon>Bacillota</taxon>
        <taxon>Bacilli</taxon>
        <taxon>Bacillales</taxon>
        <taxon>Alicyclobacillaceae</taxon>
        <taxon>Effusibacillus</taxon>
    </lineage>
</organism>
<dbReference type="InterPro" id="IPR005829">
    <property type="entry name" value="Sugar_transporter_CS"/>
</dbReference>
<feature type="transmembrane region" description="Helical" evidence="7">
    <location>
        <begin position="229"/>
        <end position="246"/>
    </location>
</feature>
<keyword evidence="2" id="KW-0813">Transport</keyword>
<dbReference type="Pfam" id="PF07690">
    <property type="entry name" value="MFS_1"/>
    <property type="match status" value="1"/>
</dbReference>
<evidence type="ECO:0000313" key="10">
    <source>
        <dbReference type="Proteomes" id="UP001596002"/>
    </source>
</evidence>
<evidence type="ECO:0000313" key="9">
    <source>
        <dbReference type="EMBL" id="MFC4766163.1"/>
    </source>
</evidence>
<dbReference type="InterPro" id="IPR004638">
    <property type="entry name" value="EmrB-like"/>
</dbReference>
<keyword evidence="4 7" id="KW-0812">Transmembrane</keyword>
<evidence type="ECO:0000256" key="1">
    <source>
        <dbReference type="ARBA" id="ARBA00004651"/>
    </source>
</evidence>
<keyword evidence="10" id="KW-1185">Reference proteome</keyword>
<feature type="transmembrane region" description="Helical" evidence="7">
    <location>
        <begin position="197"/>
        <end position="217"/>
    </location>
</feature>
<evidence type="ECO:0000256" key="5">
    <source>
        <dbReference type="ARBA" id="ARBA00022989"/>
    </source>
</evidence>
<evidence type="ECO:0000256" key="7">
    <source>
        <dbReference type="SAM" id="Phobius"/>
    </source>
</evidence>
<dbReference type="RefSeq" id="WP_380023899.1">
    <property type="nucleotide sequence ID" value="NZ_JBHSHC010000014.1"/>
</dbReference>